<dbReference type="HAMAP" id="MF_01302_B">
    <property type="entry name" value="Ribosomal_uS8_B"/>
    <property type="match status" value="1"/>
</dbReference>
<dbReference type="Gene3D" id="3.30.1490.10">
    <property type="match status" value="1"/>
</dbReference>
<evidence type="ECO:0000256" key="1">
    <source>
        <dbReference type="ARBA" id="ARBA00006471"/>
    </source>
</evidence>
<protein>
    <recommendedName>
        <fullName evidence="4 6">Small ribosomal subunit protein uS8</fullName>
    </recommendedName>
</protein>
<dbReference type="NCBIfam" id="NF001109">
    <property type="entry name" value="PRK00136.1"/>
    <property type="match status" value="1"/>
</dbReference>
<dbReference type="PANTHER" id="PTHR11758">
    <property type="entry name" value="40S RIBOSOMAL PROTEIN S15A"/>
    <property type="match status" value="1"/>
</dbReference>
<dbReference type="Gene3D" id="3.30.1370.30">
    <property type="match status" value="1"/>
</dbReference>
<comment type="function">
    <text evidence="6">One of the primary rRNA binding proteins, it binds directly to 16S rRNA central domain where it helps coordinate assembly of the platform of the 30S subunit.</text>
</comment>
<evidence type="ECO:0000256" key="5">
    <source>
        <dbReference type="ARBA" id="ARBA00046740"/>
    </source>
</evidence>
<evidence type="ECO:0000313" key="8">
    <source>
        <dbReference type="EMBL" id="CAI8908122.1"/>
    </source>
</evidence>
<evidence type="ECO:0000256" key="3">
    <source>
        <dbReference type="ARBA" id="ARBA00023274"/>
    </source>
</evidence>
<keyword evidence="3 6" id="KW-0687">Ribonucleoprotein</keyword>
<keyword evidence="6" id="KW-0694">RNA-binding</keyword>
<organism evidence="8 9">
    <name type="scientific">Methylocaldum szegediense</name>
    <dbReference type="NCBI Taxonomy" id="73780"/>
    <lineage>
        <taxon>Bacteria</taxon>
        <taxon>Pseudomonadati</taxon>
        <taxon>Pseudomonadota</taxon>
        <taxon>Gammaproteobacteria</taxon>
        <taxon>Methylococcales</taxon>
        <taxon>Methylococcaceae</taxon>
        <taxon>Methylocaldum</taxon>
    </lineage>
</organism>
<dbReference type="RefSeq" id="WP_026609177.1">
    <property type="nucleotide sequence ID" value="NZ_OX458333.1"/>
</dbReference>
<dbReference type="PROSITE" id="PS00053">
    <property type="entry name" value="RIBOSOMAL_S8"/>
    <property type="match status" value="1"/>
</dbReference>
<dbReference type="InterPro" id="IPR047863">
    <property type="entry name" value="Ribosomal_uS8_CS"/>
</dbReference>
<gene>
    <name evidence="6 8" type="primary">rpsH</name>
    <name evidence="8" type="ORF">MSZNOR_3581</name>
</gene>
<evidence type="ECO:0000256" key="6">
    <source>
        <dbReference type="HAMAP-Rule" id="MF_01302"/>
    </source>
</evidence>
<sequence>MSMTDPLADMIVRIRNGQAAGKSEVVMPSSKIKTAVCRVLKDEGYIADYEVIGQTGGKAELRVQLKYYKGQPVIESFERVSKPGRRIYRSKDKLPVVLGGLGTAIVSTSKGVMTDKEAREGGHGGEVLCLVS</sequence>
<name>A0ABM9I5M7_9GAMM</name>
<comment type="similarity">
    <text evidence="1 6 7">Belongs to the universal ribosomal protein uS8 family.</text>
</comment>
<evidence type="ECO:0000256" key="2">
    <source>
        <dbReference type="ARBA" id="ARBA00022980"/>
    </source>
</evidence>
<proteinExistence type="inferred from homology"/>
<evidence type="ECO:0000256" key="7">
    <source>
        <dbReference type="RuleBase" id="RU003660"/>
    </source>
</evidence>
<dbReference type="InterPro" id="IPR000630">
    <property type="entry name" value="Ribosomal_uS8"/>
</dbReference>
<dbReference type="Pfam" id="PF00410">
    <property type="entry name" value="Ribosomal_S8"/>
    <property type="match status" value="1"/>
</dbReference>
<dbReference type="Proteomes" id="UP001162030">
    <property type="component" value="Chromosome"/>
</dbReference>
<keyword evidence="6" id="KW-0699">rRNA-binding</keyword>
<keyword evidence="2 6" id="KW-0689">Ribosomal protein</keyword>
<accession>A0ABM9I5M7</accession>
<evidence type="ECO:0000256" key="4">
    <source>
        <dbReference type="ARBA" id="ARBA00035258"/>
    </source>
</evidence>
<dbReference type="SUPFAM" id="SSF56047">
    <property type="entry name" value="Ribosomal protein S8"/>
    <property type="match status" value="1"/>
</dbReference>
<evidence type="ECO:0000313" key="9">
    <source>
        <dbReference type="Proteomes" id="UP001162030"/>
    </source>
</evidence>
<keyword evidence="9" id="KW-1185">Reference proteome</keyword>
<dbReference type="InterPro" id="IPR035987">
    <property type="entry name" value="Ribosomal_uS8_sf"/>
</dbReference>
<dbReference type="EMBL" id="OX458333">
    <property type="protein sequence ID" value="CAI8908122.1"/>
    <property type="molecule type" value="Genomic_DNA"/>
</dbReference>
<comment type="subunit">
    <text evidence="5 6">Part of the 30S ribosomal subunit. Contacts proteins S5 and S12.</text>
</comment>
<reference evidence="8 9" key="1">
    <citation type="submission" date="2023-03" db="EMBL/GenBank/DDBJ databases">
        <authorList>
            <person name="Pearce D."/>
        </authorList>
    </citation>
    <scope>NUCLEOTIDE SEQUENCE [LARGE SCALE GENOMIC DNA]</scope>
    <source>
        <strain evidence="8">Msz</strain>
    </source>
</reference>